<dbReference type="PANTHER" id="PTHR41795">
    <property type="entry name" value="EXOPOLYSACCHARIDE SYNTHESIS PROTEIN"/>
    <property type="match status" value="1"/>
</dbReference>
<gene>
    <name evidence="2" type="ORF">PSM7751_03632</name>
</gene>
<keyword evidence="1" id="KW-0472">Membrane</keyword>
<dbReference type="PIRSF" id="PIRSF033239">
    <property type="entry name" value="ExoD"/>
    <property type="match status" value="1"/>
</dbReference>
<protein>
    <submittedName>
        <fullName evidence="2">Exopolysaccharide synthesis, ExoD</fullName>
    </submittedName>
</protein>
<evidence type="ECO:0000256" key="1">
    <source>
        <dbReference type="SAM" id="Phobius"/>
    </source>
</evidence>
<keyword evidence="1" id="KW-0812">Transmembrane</keyword>
<sequence length="213" mass="23277">MAEQMDGTDPQHGKDDAQRLRSLTDILDALEKAPHDGRVSLGNVVDEVGTRAFAPIILVPALILISPLSGIFGLPTIGAIFIFLITIQKAIGRSNVWIPQFLRRREVGEDKLQKALDWLRKPCGWVDRRTHTRLTGLVSRPANLVTILVILAICLVIPVLELLPFVTSFFALAISFFAVGLLTRDGLFTLIGYIWIGLSATLILWLVTGGSGG</sequence>
<accession>A0A1X7A2R3</accession>
<evidence type="ECO:0000313" key="2">
    <source>
        <dbReference type="EMBL" id="SLN68927.1"/>
    </source>
</evidence>
<reference evidence="2 3" key="1">
    <citation type="submission" date="2017-03" db="EMBL/GenBank/DDBJ databases">
        <authorList>
            <person name="Afonso C.L."/>
            <person name="Miller P.J."/>
            <person name="Scott M.A."/>
            <person name="Spackman E."/>
            <person name="Goraichik I."/>
            <person name="Dimitrov K.M."/>
            <person name="Suarez D.L."/>
            <person name="Swayne D.E."/>
        </authorList>
    </citation>
    <scope>NUCLEOTIDE SEQUENCE [LARGE SCALE GENOMIC DNA]</scope>
    <source>
        <strain evidence="2 3">CECT 7751</strain>
    </source>
</reference>
<dbReference type="InterPro" id="IPR010331">
    <property type="entry name" value="ExoD"/>
</dbReference>
<dbReference type="PANTHER" id="PTHR41795:SF1">
    <property type="entry name" value="EXOPOLYSACCHARIDE SYNTHESIS PROTEIN"/>
    <property type="match status" value="1"/>
</dbReference>
<dbReference type="Pfam" id="PF06055">
    <property type="entry name" value="ExoD"/>
    <property type="match status" value="1"/>
</dbReference>
<proteinExistence type="predicted"/>
<name>A0A1X7A2R3_9RHOB</name>
<keyword evidence="1" id="KW-1133">Transmembrane helix</keyword>
<feature type="transmembrane region" description="Helical" evidence="1">
    <location>
        <begin position="190"/>
        <end position="208"/>
    </location>
</feature>
<evidence type="ECO:0000313" key="3">
    <source>
        <dbReference type="Proteomes" id="UP000193963"/>
    </source>
</evidence>
<dbReference type="AlphaFoldDB" id="A0A1X7A2R3"/>
<feature type="transmembrane region" description="Helical" evidence="1">
    <location>
        <begin position="165"/>
        <end position="183"/>
    </location>
</feature>
<keyword evidence="3" id="KW-1185">Reference proteome</keyword>
<organism evidence="2 3">
    <name type="scientific">Pseudooceanicola marinus</name>
    <dbReference type="NCBI Taxonomy" id="396013"/>
    <lineage>
        <taxon>Bacteria</taxon>
        <taxon>Pseudomonadati</taxon>
        <taxon>Pseudomonadota</taxon>
        <taxon>Alphaproteobacteria</taxon>
        <taxon>Rhodobacterales</taxon>
        <taxon>Paracoccaceae</taxon>
        <taxon>Pseudooceanicola</taxon>
    </lineage>
</organism>
<feature type="transmembrane region" description="Helical" evidence="1">
    <location>
        <begin position="137"/>
        <end position="159"/>
    </location>
</feature>
<feature type="transmembrane region" description="Helical" evidence="1">
    <location>
        <begin position="52"/>
        <end position="85"/>
    </location>
</feature>
<dbReference type="EMBL" id="FWFN01000008">
    <property type="protein sequence ID" value="SLN68927.1"/>
    <property type="molecule type" value="Genomic_DNA"/>
</dbReference>
<dbReference type="Proteomes" id="UP000193963">
    <property type="component" value="Unassembled WGS sequence"/>
</dbReference>